<dbReference type="EMBL" id="JBHULZ010000026">
    <property type="protein sequence ID" value="MFD2697624.1"/>
    <property type="molecule type" value="Genomic_DNA"/>
</dbReference>
<evidence type="ECO:0000313" key="4">
    <source>
        <dbReference type="Proteomes" id="UP001597357"/>
    </source>
</evidence>
<dbReference type="InterPro" id="IPR053147">
    <property type="entry name" value="Hsp_HslJ-like"/>
</dbReference>
<proteinExistence type="predicted"/>
<sequence>MENEKDIAVFWVNAYRSNCDAGAGTKNCLMVSDADQWSDTLSYTYFYNAIEGFEFKPGYFQKIKVKLIKKEANNLPADMSNLNYKLIEVIQEKKDELFQLHGNWKLSTLNEEPLDGLDDTPRLQIDLATQKVYGNNLCNAYNGSIKKLDATSFHINSIAQTRKACPEEKQDLAKNYTRALLKARKYALQEEALILYDLNDLQVLRFIKE</sequence>
<protein>
    <submittedName>
        <fullName evidence="3">DUF4377 domain-containing protein</fullName>
    </submittedName>
</protein>
<dbReference type="PANTHER" id="PTHR35535">
    <property type="entry name" value="HEAT SHOCK PROTEIN HSLJ"/>
    <property type="match status" value="1"/>
</dbReference>
<dbReference type="PANTHER" id="PTHR35535:SF2">
    <property type="entry name" value="DUF306 DOMAIN-CONTAINING PROTEIN"/>
    <property type="match status" value="1"/>
</dbReference>
<evidence type="ECO:0000259" key="2">
    <source>
        <dbReference type="Pfam" id="PF14302"/>
    </source>
</evidence>
<dbReference type="InterPro" id="IPR025485">
    <property type="entry name" value="DUF4377"/>
</dbReference>
<gene>
    <name evidence="3" type="ORF">ACFSQ0_06435</name>
</gene>
<comment type="caution">
    <text evidence="3">The sequence shown here is derived from an EMBL/GenBank/DDBJ whole genome shotgun (WGS) entry which is preliminary data.</text>
</comment>
<reference evidence="4" key="1">
    <citation type="journal article" date="2019" name="Int. J. Syst. Evol. Microbiol.">
        <title>The Global Catalogue of Microorganisms (GCM) 10K type strain sequencing project: providing services to taxonomists for standard genome sequencing and annotation.</title>
        <authorList>
            <consortium name="The Broad Institute Genomics Platform"/>
            <consortium name="The Broad Institute Genome Sequencing Center for Infectious Disease"/>
            <person name="Wu L."/>
            <person name="Ma J."/>
        </authorList>
    </citation>
    <scope>NUCLEOTIDE SEQUENCE [LARGE SCALE GENOMIC DNA]</scope>
    <source>
        <strain evidence="4">KCTC 42255</strain>
    </source>
</reference>
<dbReference type="Pfam" id="PF03724">
    <property type="entry name" value="META"/>
    <property type="match status" value="1"/>
</dbReference>
<dbReference type="RefSeq" id="WP_379045821.1">
    <property type="nucleotide sequence ID" value="NZ_JBHULZ010000026.1"/>
</dbReference>
<feature type="domain" description="DUF306" evidence="1">
    <location>
        <begin position="101"/>
        <end position="206"/>
    </location>
</feature>
<name>A0ABW5SE62_9FLAO</name>
<dbReference type="Proteomes" id="UP001597357">
    <property type="component" value="Unassembled WGS sequence"/>
</dbReference>
<evidence type="ECO:0000313" key="3">
    <source>
        <dbReference type="EMBL" id="MFD2697624.1"/>
    </source>
</evidence>
<dbReference type="InterPro" id="IPR005184">
    <property type="entry name" value="DUF306_Meta_HslJ"/>
</dbReference>
<evidence type="ECO:0000259" key="1">
    <source>
        <dbReference type="Pfam" id="PF03724"/>
    </source>
</evidence>
<accession>A0ABW5SE62</accession>
<organism evidence="3 4">
    <name type="scientific">Mesonia sediminis</name>
    <dbReference type="NCBI Taxonomy" id="1703946"/>
    <lineage>
        <taxon>Bacteria</taxon>
        <taxon>Pseudomonadati</taxon>
        <taxon>Bacteroidota</taxon>
        <taxon>Flavobacteriia</taxon>
        <taxon>Flavobacteriales</taxon>
        <taxon>Flavobacteriaceae</taxon>
        <taxon>Mesonia</taxon>
    </lineage>
</organism>
<feature type="domain" description="DUF4377" evidence="2">
    <location>
        <begin position="11"/>
        <end position="91"/>
    </location>
</feature>
<dbReference type="InterPro" id="IPR038670">
    <property type="entry name" value="HslJ-like_sf"/>
</dbReference>
<keyword evidence="4" id="KW-1185">Reference proteome</keyword>
<dbReference type="Pfam" id="PF14302">
    <property type="entry name" value="DUF4377"/>
    <property type="match status" value="1"/>
</dbReference>
<dbReference type="Gene3D" id="2.40.128.270">
    <property type="match status" value="1"/>
</dbReference>